<evidence type="ECO:0000313" key="3">
    <source>
        <dbReference type="Proteomes" id="UP000233551"/>
    </source>
</evidence>
<dbReference type="PANTHER" id="PTHR46067">
    <property type="entry name" value="ACYL-COA N-ACYLTRANSFERASES (NAT) SUPERFAMILY PROTEIN"/>
    <property type="match status" value="1"/>
</dbReference>
<feature type="domain" description="N-acetyltransferase" evidence="1">
    <location>
        <begin position="18"/>
        <end position="75"/>
    </location>
</feature>
<gene>
    <name evidence="2" type="ORF">CRG98_028555</name>
</gene>
<protein>
    <recommendedName>
        <fullName evidence="1">N-acetyltransferase domain-containing protein</fullName>
    </recommendedName>
</protein>
<comment type="caution">
    <text evidence="2">The sequence shown here is derived from an EMBL/GenBank/DDBJ whole genome shotgun (WGS) entry which is preliminary data.</text>
</comment>
<organism evidence="2 3">
    <name type="scientific">Punica granatum</name>
    <name type="common">Pomegranate</name>
    <dbReference type="NCBI Taxonomy" id="22663"/>
    <lineage>
        <taxon>Eukaryota</taxon>
        <taxon>Viridiplantae</taxon>
        <taxon>Streptophyta</taxon>
        <taxon>Embryophyta</taxon>
        <taxon>Tracheophyta</taxon>
        <taxon>Spermatophyta</taxon>
        <taxon>Magnoliopsida</taxon>
        <taxon>eudicotyledons</taxon>
        <taxon>Gunneridae</taxon>
        <taxon>Pentapetalae</taxon>
        <taxon>rosids</taxon>
        <taxon>malvids</taxon>
        <taxon>Myrtales</taxon>
        <taxon>Lythraceae</taxon>
        <taxon>Punica</taxon>
    </lineage>
</organism>
<dbReference type="Proteomes" id="UP000233551">
    <property type="component" value="Unassembled WGS sequence"/>
</dbReference>
<dbReference type="AlphaFoldDB" id="A0A2I0J493"/>
<dbReference type="GO" id="GO:0016747">
    <property type="term" value="F:acyltransferase activity, transferring groups other than amino-acyl groups"/>
    <property type="evidence" value="ECO:0007669"/>
    <property type="project" value="InterPro"/>
</dbReference>
<keyword evidence="3" id="KW-1185">Reference proteome</keyword>
<reference evidence="2 3" key="1">
    <citation type="submission" date="2017-11" db="EMBL/GenBank/DDBJ databases">
        <title>De-novo sequencing of pomegranate (Punica granatum L.) genome.</title>
        <authorList>
            <person name="Akparov Z."/>
            <person name="Amiraslanov A."/>
            <person name="Hajiyeva S."/>
            <person name="Abbasov M."/>
            <person name="Kaur K."/>
            <person name="Hamwieh A."/>
            <person name="Solovyev V."/>
            <person name="Salamov A."/>
            <person name="Braich B."/>
            <person name="Kosarev P."/>
            <person name="Mahmoud A."/>
            <person name="Hajiyev E."/>
            <person name="Babayeva S."/>
            <person name="Izzatullayeva V."/>
            <person name="Mammadov A."/>
            <person name="Mammadov A."/>
            <person name="Sharifova S."/>
            <person name="Ojaghi J."/>
            <person name="Eynullazada K."/>
            <person name="Bayramov B."/>
            <person name="Abdulazimova A."/>
            <person name="Shahmuradov I."/>
        </authorList>
    </citation>
    <scope>NUCLEOTIDE SEQUENCE [LARGE SCALE GENOMIC DNA]</scope>
    <source>
        <strain evidence="3">cv. AG2017</strain>
        <tissue evidence="2">Leaf</tissue>
    </source>
</reference>
<dbReference type="Pfam" id="PF00583">
    <property type="entry name" value="Acetyltransf_1"/>
    <property type="match status" value="1"/>
</dbReference>
<dbReference type="Gene3D" id="3.40.630.30">
    <property type="match status" value="1"/>
</dbReference>
<dbReference type="InterPro" id="IPR016181">
    <property type="entry name" value="Acyl_CoA_acyltransferase"/>
</dbReference>
<name>A0A2I0J493_PUNGR</name>
<dbReference type="STRING" id="22663.A0A2I0J493"/>
<evidence type="ECO:0000313" key="2">
    <source>
        <dbReference type="EMBL" id="PKI51051.1"/>
    </source>
</evidence>
<dbReference type="SUPFAM" id="SSF55729">
    <property type="entry name" value="Acyl-CoA N-acyltransferases (Nat)"/>
    <property type="match status" value="1"/>
</dbReference>
<dbReference type="PANTHER" id="PTHR46067:SF18">
    <property type="entry name" value="ACYL-COA N-ACYLTRANSFERASES (NAT) SUPERFAMILY PROTEIN"/>
    <property type="match status" value="1"/>
</dbReference>
<evidence type="ECO:0000259" key="1">
    <source>
        <dbReference type="Pfam" id="PF00583"/>
    </source>
</evidence>
<proteinExistence type="predicted"/>
<accession>A0A2I0J493</accession>
<sequence length="154" mass="16959">MRTQEEALAHVKNVAIPHPWCQSICLDGHSIGYISVRPGSNDERHWAYVSYAIGADLWGQGIGTFTLRSVVSEVFGEFPDLVSWSLDKRLDITMYRVLPLSTQYFLSTPSRVNLTFTGTPRDPTLCTSASTLSSFGRSQKTDAATSFTALVAIP</sequence>
<dbReference type="InterPro" id="IPR000182">
    <property type="entry name" value="GNAT_dom"/>
</dbReference>
<dbReference type="EMBL" id="PGOL01002054">
    <property type="protein sequence ID" value="PKI51051.1"/>
    <property type="molecule type" value="Genomic_DNA"/>
</dbReference>